<reference evidence="2 3" key="1">
    <citation type="submission" date="2024-08" db="EMBL/GenBank/DDBJ databases">
        <authorList>
            <person name="Cucini C."/>
            <person name="Frati F."/>
        </authorList>
    </citation>
    <scope>NUCLEOTIDE SEQUENCE [LARGE SCALE GENOMIC DNA]</scope>
</reference>
<evidence type="ECO:0000256" key="1">
    <source>
        <dbReference type="SAM" id="MobiDB-lite"/>
    </source>
</evidence>
<comment type="caution">
    <text evidence="2">The sequence shown here is derived from an EMBL/GenBank/DDBJ whole genome shotgun (WGS) entry which is preliminary data.</text>
</comment>
<dbReference type="Proteomes" id="UP001642540">
    <property type="component" value="Unassembled WGS sequence"/>
</dbReference>
<feature type="compositionally biased region" description="Polar residues" evidence="1">
    <location>
        <begin position="35"/>
        <end position="44"/>
    </location>
</feature>
<evidence type="ECO:0000313" key="2">
    <source>
        <dbReference type="EMBL" id="CAL8076412.1"/>
    </source>
</evidence>
<feature type="region of interest" description="Disordered" evidence="1">
    <location>
        <begin position="157"/>
        <end position="385"/>
    </location>
</feature>
<feature type="compositionally biased region" description="Low complexity" evidence="1">
    <location>
        <begin position="184"/>
        <end position="216"/>
    </location>
</feature>
<feature type="compositionally biased region" description="Basic residues" evidence="1">
    <location>
        <begin position="270"/>
        <end position="279"/>
    </location>
</feature>
<dbReference type="EMBL" id="CAXLJM020000011">
    <property type="protein sequence ID" value="CAL8076412.1"/>
    <property type="molecule type" value="Genomic_DNA"/>
</dbReference>
<feature type="compositionally biased region" description="Basic and acidic residues" evidence="1">
    <location>
        <begin position="50"/>
        <end position="63"/>
    </location>
</feature>
<keyword evidence="3" id="KW-1185">Reference proteome</keyword>
<protein>
    <recommendedName>
        <fullName evidence="4">C2H2-type domain-containing protein</fullName>
    </recommendedName>
</protein>
<feature type="region of interest" description="Disordered" evidence="1">
    <location>
        <begin position="1"/>
        <end position="73"/>
    </location>
</feature>
<sequence length="385" mass="41565">MHPDSISTNADDDDEVEQVVPSTSAGLGTGIMSLVPSQSTTNDGESNDQDGDRGGEDLEYGDHDNDDDANGEKEYKCNICTNVFFNTRDSMRRHIVNVHVDEYVELQLRKATEGPCKRNCKSQTQTLTPPTTPEVHLVFMLNNNDEIEIEVPVNTRVSNSTSSNAETEQPQPSTSAELGNQDQVPCTSVSSEVSPSSGETSSPTRQQPTTSSSSPRSRGELVMDMVPVSPPPPSNSSLLRKKRGKAIDKKPSTSAGVRASSKPESEVSKKKNNSNKSRRGGNQSSTIVQLSTRMIRATKRKHEEVPAPVAPPNCRKSKRLLDKKQCEDSSGGKKEATTPTKLESSPCREIKEAASTCSTSPSVDSSDPTLVLSKNKGPTLALVNH</sequence>
<dbReference type="SUPFAM" id="SSF57667">
    <property type="entry name" value="beta-beta-alpha zinc fingers"/>
    <property type="match status" value="1"/>
</dbReference>
<gene>
    <name evidence="2" type="ORF">ODALV1_LOCUS3462</name>
</gene>
<feature type="compositionally biased region" description="Polar residues" evidence="1">
    <location>
        <begin position="165"/>
        <end position="183"/>
    </location>
</feature>
<dbReference type="Gene3D" id="3.30.160.60">
    <property type="entry name" value="Classic Zinc Finger"/>
    <property type="match status" value="1"/>
</dbReference>
<proteinExistence type="predicted"/>
<name>A0ABP1PUX2_9HEXA</name>
<feature type="compositionally biased region" description="Basic and acidic residues" evidence="1">
    <location>
        <begin position="319"/>
        <end position="336"/>
    </location>
</feature>
<evidence type="ECO:0008006" key="4">
    <source>
        <dbReference type="Google" id="ProtNLM"/>
    </source>
</evidence>
<accession>A0ABP1PUX2</accession>
<dbReference type="InterPro" id="IPR036236">
    <property type="entry name" value="Znf_C2H2_sf"/>
</dbReference>
<organism evidence="2 3">
    <name type="scientific">Orchesella dallaii</name>
    <dbReference type="NCBI Taxonomy" id="48710"/>
    <lineage>
        <taxon>Eukaryota</taxon>
        <taxon>Metazoa</taxon>
        <taxon>Ecdysozoa</taxon>
        <taxon>Arthropoda</taxon>
        <taxon>Hexapoda</taxon>
        <taxon>Collembola</taxon>
        <taxon>Entomobryomorpha</taxon>
        <taxon>Entomobryoidea</taxon>
        <taxon>Orchesellidae</taxon>
        <taxon>Orchesellinae</taxon>
        <taxon>Orchesella</taxon>
    </lineage>
</organism>
<feature type="compositionally biased region" description="Low complexity" evidence="1">
    <location>
        <begin position="355"/>
        <end position="369"/>
    </location>
</feature>
<evidence type="ECO:0000313" key="3">
    <source>
        <dbReference type="Proteomes" id="UP001642540"/>
    </source>
</evidence>